<feature type="region of interest" description="Disordered" evidence="1">
    <location>
        <begin position="165"/>
        <end position="185"/>
    </location>
</feature>
<proteinExistence type="predicted"/>
<feature type="transmembrane region" description="Helical" evidence="2">
    <location>
        <begin position="56"/>
        <end position="78"/>
    </location>
</feature>
<accession>A0A368HIT9</accession>
<name>A0A368HIT9_9GAMM</name>
<evidence type="ECO:0000256" key="2">
    <source>
        <dbReference type="SAM" id="Phobius"/>
    </source>
</evidence>
<evidence type="ECO:0000313" key="3">
    <source>
        <dbReference type="EMBL" id="RCN59292.1"/>
    </source>
</evidence>
<feature type="transmembrane region" description="Helical" evidence="2">
    <location>
        <begin position="133"/>
        <end position="155"/>
    </location>
</feature>
<evidence type="ECO:0000256" key="1">
    <source>
        <dbReference type="SAM" id="MobiDB-lite"/>
    </source>
</evidence>
<feature type="transmembrane region" description="Helical" evidence="2">
    <location>
        <begin position="26"/>
        <end position="44"/>
    </location>
</feature>
<keyword evidence="2" id="KW-1133">Transmembrane helix</keyword>
<organism evidence="3 4">
    <name type="scientific">Acidiferrobacter thiooxydans</name>
    <dbReference type="NCBI Taxonomy" id="163359"/>
    <lineage>
        <taxon>Bacteria</taxon>
        <taxon>Pseudomonadati</taxon>
        <taxon>Pseudomonadota</taxon>
        <taxon>Gammaproteobacteria</taxon>
        <taxon>Acidiferrobacterales</taxon>
        <taxon>Acidiferrobacteraceae</taxon>
        <taxon>Acidiferrobacter</taxon>
    </lineage>
</organism>
<dbReference type="OrthoDB" id="9812349at2"/>
<dbReference type="RefSeq" id="WP_114282666.1">
    <property type="nucleotide sequence ID" value="NZ_PSYR01000001.1"/>
</dbReference>
<dbReference type="PANTHER" id="PTHR34980">
    <property type="entry name" value="INNER MEMBRANE PROTEIN-RELATED-RELATED"/>
    <property type="match status" value="1"/>
</dbReference>
<keyword evidence="4" id="KW-1185">Reference proteome</keyword>
<sequence>MNAIDAIATCYRKSFHKRGRASRSEFWWFALYYLILEVAFELLVQHRTPHTPPSLATGLLAVVVALFAVYSFFPFVSAEVRRLHDVDRSGWWLVASMLMAALSEAALGVDVMSALATHRLRQFVRALMHGGHWGLTFALFATVAINITVFIFLVLPGTPSDNRYGPDPLGAGRAKRGDPRFVGGH</sequence>
<evidence type="ECO:0008006" key="5">
    <source>
        <dbReference type="Google" id="ProtNLM"/>
    </source>
</evidence>
<gene>
    <name evidence="3" type="ORF">C4900_06205</name>
</gene>
<reference evidence="3 4" key="1">
    <citation type="submission" date="2018-02" db="EMBL/GenBank/DDBJ databases">
        <title>Insights into the biology of acidophilic members of the Acidiferrobacteraceae family derived from comparative genomic analyses.</title>
        <authorList>
            <person name="Issotta F."/>
            <person name="Thyssen C."/>
            <person name="Mena C."/>
            <person name="Moya A."/>
            <person name="Bellenberg S."/>
            <person name="Sproer C."/>
            <person name="Covarrubias P.C."/>
            <person name="Sand W."/>
            <person name="Quatrini R."/>
            <person name="Vera M."/>
        </authorList>
    </citation>
    <scope>NUCLEOTIDE SEQUENCE [LARGE SCALE GENOMIC DNA]</scope>
    <source>
        <strain evidence="4">m-1</strain>
    </source>
</reference>
<dbReference type="PANTHER" id="PTHR34980:SF2">
    <property type="entry name" value="INNER MEMBRANE PROTEIN YHAH-RELATED"/>
    <property type="match status" value="1"/>
</dbReference>
<dbReference type="GO" id="GO:0005886">
    <property type="term" value="C:plasma membrane"/>
    <property type="evidence" value="ECO:0007669"/>
    <property type="project" value="TreeGrafter"/>
</dbReference>
<keyword evidence="2" id="KW-0812">Transmembrane</keyword>
<dbReference type="Proteomes" id="UP000253250">
    <property type="component" value="Unassembled WGS sequence"/>
</dbReference>
<dbReference type="EMBL" id="PSYR01000001">
    <property type="protein sequence ID" value="RCN59292.1"/>
    <property type="molecule type" value="Genomic_DNA"/>
</dbReference>
<evidence type="ECO:0000313" key="4">
    <source>
        <dbReference type="Proteomes" id="UP000253250"/>
    </source>
</evidence>
<feature type="transmembrane region" description="Helical" evidence="2">
    <location>
        <begin position="90"/>
        <end position="112"/>
    </location>
</feature>
<dbReference type="Pfam" id="PF05656">
    <property type="entry name" value="DUF805"/>
    <property type="match status" value="1"/>
</dbReference>
<keyword evidence="2" id="KW-0472">Membrane</keyword>
<comment type="caution">
    <text evidence="3">The sequence shown here is derived from an EMBL/GenBank/DDBJ whole genome shotgun (WGS) entry which is preliminary data.</text>
</comment>
<dbReference type="AlphaFoldDB" id="A0A368HIT9"/>
<protein>
    <recommendedName>
        <fullName evidence="5">DUF805 domain-containing protein</fullName>
    </recommendedName>
</protein>
<dbReference type="InterPro" id="IPR008523">
    <property type="entry name" value="DUF805"/>
</dbReference>